<evidence type="ECO:0000256" key="1">
    <source>
        <dbReference type="PROSITE-ProRule" id="PRU00520"/>
    </source>
</evidence>
<dbReference type="InterPro" id="IPR001792">
    <property type="entry name" value="Acylphosphatase-like_dom"/>
</dbReference>
<dbReference type="PANTHER" id="PTHR47268:SF4">
    <property type="entry name" value="ACYLPHOSPHATASE"/>
    <property type="match status" value="1"/>
</dbReference>
<dbReference type="PROSITE" id="PS00151">
    <property type="entry name" value="ACYLPHOSPHATASE_2"/>
    <property type="match status" value="1"/>
</dbReference>
<dbReference type="Proteomes" id="UP000822688">
    <property type="component" value="Chromosome 8"/>
</dbReference>
<sequence>MSSAAGVAGRSLVSCWGGSREGVTVPQFARVIVPNFDSRGRVQLRRFTRGRVLTASMSDGAQSVPASGSGSKAVNVLIKGTVQGVFYRKWTVSTAQKLGLNGWVRNCRDGSVEAVFQGPSSAVDTMVQQCGSGPSAARVWSVDVSQWDNEVPQGFEQKPTW</sequence>
<dbReference type="PROSITE" id="PS51160">
    <property type="entry name" value="ACYLPHOSPHATASE_3"/>
    <property type="match status" value="1"/>
</dbReference>
<keyword evidence="1" id="KW-0378">Hydrolase</keyword>
<keyword evidence="5" id="KW-1185">Reference proteome</keyword>
<dbReference type="AlphaFoldDB" id="A0A8T0GZV4"/>
<gene>
    <name evidence="4" type="ORF">KC19_8G048100</name>
</gene>
<evidence type="ECO:0000313" key="4">
    <source>
        <dbReference type="EMBL" id="KAG0563644.1"/>
    </source>
</evidence>
<evidence type="ECO:0000256" key="2">
    <source>
        <dbReference type="RuleBase" id="RU004168"/>
    </source>
</evidence>
<comment type="catalytic activity">
    <reaction evidence="1">
        <text>an acyl phosphate + H2O = a carboxylate + phosphate + H(+)</text>
        <dbReference type="Rhea" id="RHEA:14965"/>
        <dbReference type="ChEBI" id="CHEBI:15377"/>
        <dbReference type="ChEBI" id="CHEBI:15378"/>
        <dbReference type="ChEBI" id="CHEBI:29067"/>
        <dbReference type="ChEBI" id="CHEBI:43474"/>
        <dbReference type="ChEBI" id="CHEBI:59918"/>
        <dbReference type="EC" id="3.6.1.7"/>
    </reaction>
</comment>
<accession>A0A8T0GZV4</accession>
<dbReference type="GO" id="GO:0003998">
    <property type="term" value="F:acylphosphatase activity"/>
    <property type="evidence" value="ECO:0007669"/>
    <property type="project" value="UniProtKB-EC"/>
</dbReference>
<proteinExistence type="inferred from homology"/>
<dbReference type="InterPro" id="IPR017968">
    <property type="entry name" value="Acylphosphatase_CS"/>
</dbReference>
<organism evidence="4 5">
    <name type="scientific">Ceratodon purpureus</name>
    <name type="common">Fire moss</name>
    <name type="synonym">Dicranum purpureum</name>
    <dbReference type="NCBI Taxonomy" id="3225"/>
    <lineage>
        <taxon>Eukaryota</taxon>
        <taxon>Viridiplantae</taxon>
        <taxon>Streptophyta</taxon>
        <taxon>Embryophyta</taxon>
        <taxon>Bryophyta</taxon>
        <taxon>Bryophytina</taxon>
        <taxon>Bryopsida</taxon>
        <taxon>Dicranidae</taxon>
        <taxon>Pseudoditrichales</taxon>
        <taxon>Ditrichaceae</taxon>
        <taxon>Ceratodon</taxon>
    </lineage>
</organism>
<dbReference type="Gene3D" id="3.30.70.100">
    <property type="match status" value="1"/>
</dbReference>
<dbReference type="Pfam" id="PF00708">
    <property type="entry name" value="Acylphosphatase"/>
    <property type="match status" value="1"/>
</dbReference>
<name>A0A8T0GZV4_CERPU</name>
<evidence type="ECO:0000259" key="3">
    <source>
        <dbReference type="PROSITE" id="PS51160"/>
    </source>
</evidence>
<feature type="active site" evidence="1">
    <location>
        <position position="88"/>
    </location>
</feature>
<dbReference type="SUPFAM" id="SSF54975">
    <property type="entry name" value="Acylphosphatase/BLUF domain-like"/>
    <property type="match status" value="1"/>
</dbReference>
<dbReference type="InterPro" id="IPR020456">
    <property type="entry name" value="Acylphosphatase"/>
</dbReference>
<dbReference type="InterPro" id="IPR036046">
    <property type="entry name" value="Acylphosphatase-like_dom_sf"/>
</dbReference>
<dbReference type="EMBL" id="CM026429">
    <property type="protein sequence ID" value="KAG0563644.1"/>
    <property type="molecule type" value="Genomic_DNA"/>
</dbReference>
<dbReference type="PRINTS" id="PR00112">
    <property type="entry name" value="ACYLPHPHTASE"/>
</dbReference>
<protein>
    <recommendedName>
        <fullName evidence="1">acylphosphatase</fullName>
        <ecNumber evidence="1">3.6.1.7</ecNumber>
    </recommendedName>
</protein>
<dbReference type="PANTHER" id="PTHR47268">
    <property type="entry name" value="ACYLPHOSPHATASE"/>
    <property type="match status" value="1"/>
</dbReference>
<comment type="similarity">
    <text evidence="2">Belongs to the acylphosphatase family.</text>
</comment>
<evidence type="ECO:0000313" key="5">
    <source>
        <dbReference type="Proteomes" id="UP000822688"/>
    </source>
</evidence>
<reference evidence="4" key="1">
    <citation type="submission" date="2020-06" db="EMBL/GenBank/DDBJ databases">
        <title>WGS assembly of Ceratodon purpureus strain R40.</title>
        <authorList>
            <person name="Carey S.B."/>
            <person name="Jenkins J."/>
            <person name="Shu S."/>
            <person name="Lovell J.T."/>
            <person name="Sreedasyam A."/>
            <person name="Maumus F."/>
            <person name="Tiley G.P."/>
            <person name="Fernandez-Pozo N."/>
            <person name="Barry K."/>
            <person name="Chen C."/>
            <person name="Wang M."/>
            <person name="Lipzen A."/>
            <person name="Daum C."/>
            <person name="Saski C.A."/>
            <person name="Payton A.C."/>
            <person name="Mcbreen J.C."/>
            <person name="Conrad R.E."/>
            <person name="Kollar L.M."/>
            <person name="Olsson S."/>
            <person name="Huttunen S."/>
            <person name="Landis J.B."/>
            <person name="Wickett N.J."/>
            <person name="Johnson M.G."/>
            <person name="Rensing S.A."/>
            <person name="Grimwood J."/>
            <person name="Schmutz J."/>
            <person name="Mcdaniel S.F."/>
        </authorList>
    </citation>
    <scope>NUCLEOTIDE SEQUENCE</scope>
    <source>
        <strain evidence="4">R40</strain>
    </source>
</reference>
<comment type="caution">
    <text evidence="4">The sequence shown here is derived from an EMBL/GenBank/DDBJ whole genome shotgun (WGS) entry which is preliminary data.</text>
</comment>
<feature type="active site" evidence="1">
    <location>
        <position position="106"/>
    </location>
</feature>
<dbReference type="EC" id="3.6.1.7" evidence="1"/>
<feature type="domain" description="Acylphosphatase-like" evidence="3">
    <location>
        <begin position="73"/>
        <end position="159"/>
    </location>
</feature>